<accession>A0A2P8HLE9</accession>
<feature type="domain" description="Inner membrane protein YgaP-like transmembrane" evidence="2">
    <location>
        <begin position="1"/>
        <end position="66"/>
    </location>
</feature>
<reference evidence="3 4" key="1">
    <citation type="submission" date="2018-03" db="EMBL/GenBank/DDBJ databases">
        <title>Genomic Encyclopedia of Type Strains, Phase III (KMG-III): the genomes of soil and plant-associated and newly described type strains.</title>
        <authorList>
            <person name="Whitman W."/>
        </authorList>
    </citation>
    <scope>NUCLEOTIDE SEQUENCE [LARGE SCALE GENOMIC DNA]</scope>
    <source>
        <strain evidence="3 4">CGMCC 1.07653</strain>
    </source>
</reference>
<dbReference type="EMBL" id="PYAV01000005">
    <property type="protein sequence ID" value="PSL47046.1"/>
    <property type="molecule type" value="Genomic_DNA"/>
</dbReference>
<dbReference type="AlphaFoldDB" id="A0A2P8HLE9"/>
<comment type="caution">
    <text evidence="3">The sequence shown here is derived from an EMBL/GenBank/DDBJ whole genome shotgun (WGS) entry which is preliminary data.</text>
</comment>
<dbReference type="Proteomes" id="UP000242310">
    <property type="component" value="Unassembled WGS sequence"/>
</dbReference>
<feature type="region of interest" description="Disordered" evidence="1">
    <location>
        <begin position="65"/>
        <end position="85"/>
    </location>
</feature>
<protein>
    <recommendedName>
        <fullName evidence="2">Inner membrane protein YgaP-like transmembrane domain-containing protein</fullName>
    </recommendedName>
</protein>
<dbReference type="RefSeq" id="WP_106588364.1">
    <property type="nucleotide sequence ID" value="NZ_PYAV01000005.1"/>
</dbReference>
<evidence type="ECO:0000313" key="3">
    <source>
        <dbReference type="EMBL" id="PSL47046.1"/>
    </source>
</evidence>
<name>A0A2P8HLE9_9BACI</name>
<evidence type="ECO:0000259" key="2">
    <source>
        <dbReference type="Pfam" id="PF11127"/>
    </source>
</evidence>
<sequence length="85" mass="9199">MKPNIGIMNALMRTGCGVAMLALSSAGLVRHRWNLIHVLIAFLAGVKMASGFHRYCPLTAVFKQSKQNSASSPPVEDTTLSLEEI</sequence>
<evidence type="ECO:0000256" key="1">
    <source>
        <dbReference type="SAM" id="MobiDB-lite"/>
    </source>
</evidence>
<evidence type="ECO:0000313" key="4">
    <source>
        <dbReference type="Proteomes" id="UP000242310"/>
    </source>
</evidence>
<proteinExistence type="predicted"/>
<dbReference type="Pfam" id="PF11127">
    <property type="entry name" value="YgaP-like_TM"/>
    <property type="match status" value="1"/>
</dbReference>
<organism evidence="3 4">
    <name type="scientific">Salsuginibacillus halophilus</name>
    <dbReference type="NCBI Taxonomy" id="517424"/>
    <lineage>
        <taxon>Bacteria</taxon>
        <taxon>Bacillati</taxon>
        <taxon>Bacillota</taxon>
        <taxon>Bacilli</taxon>
        <taxon>Bacillales</taxon>
        <taxon>Bacillaceae</taxon>
        <taxon>Salsuginibacillus</taxon>
    </lineage>
</organism>
<dbReference type="OrthoDB" id="5405951at2"/>
<keyword evidence="4" id="KW-1185">Reference proteome</keyword>
<dbReference type="InterPro" id="IPR021309">
    <property type="entry name" value="YgaP-like_TM"/>
</dbReference>
<gene>
    <name evidence="3" type="ORF">B0H94_105202</name>
</gene>